<feature type="compositionally biased region" description="Low complexity" evidence="2">
    <location>
        <begin position="1484"/>
        <end position="1503"/>
    </location>
</feature>
<proteinExistence type="inferred from homology"/>
<dbReference type="Gene3D" id="2.40.128.20">
    <property type="match status" value="2"/>
</dbReference>
<name>A0A8J5X7U7_DIALT</name>
<dbReference type="SUPFAM" id="SSF103088">
    <property type="entry name" value="OmpA-like"/>
    <property type="match status" value="2"/>
</dbReference>
<feature type="compositionally biased region" description="Gly residues" evidence="2">
    <location>
        <begin position="1376"/>
        <end position="1393"/>
    </location>
</feature>
<feature type="compositionally biased region" description="Gly residues" evidence="2">
    <location>
        <begin position="1016"/>
        <end position="1026"/>
    </location>
</feature>
<gene>
    <name evidence="3" type="ORF">KFE25_011857</name>
</gene>
<feature type="compositionally biased region" description="Pro residues" evidence="2">
    <location>
        <begin position="1440"/>
        <end position="1457"/>
    </location>
</feature>
<feature type="region of interest" description="Disordered" evidence="2">
    <location>
        <begin position="825"/>
        <end position="847"/>
    </location>
</feature>
<dbReference type="OrthoDB" id="354351at2759"/>
<dbReference type="PRINTS" id="PR00178">
    <property type="entry name" value="FATTYACIDBP"/>
</dbReference>
<evidence type="ECO:0000256" key="1">
    <source>
        <dbReference type="ARBA" id="ARBA00008390"/>
    </source>
</evidence>
<feature type="region of interest" description="Disordered" evidence="2">
    <location>
        <begin position="1430"/>
        <end position="1504"/>
    </location>
</feature>
<dbReference type="Proteomes" id="UP000751190">
    <property type="component" value="Unassembled WGS sequence"/>
</dbReference>
<dbReference type="InterPro" id="IPR036737">
    <property type="entry name" value="OmpA-like_sf"/>
</dbReference>
<dbReference type="InterPro" id="IPR011992">
    <property type="entry name" value="EF-hand-dom_pair"/>
</dbReference>
<dbReference type="InterPro" id="IPR000463">
    <property type="entry name" value="Fatty_acid-bd"/>
</dbReference>
<dbReference type="InterPro" id="IPR031259">
    <property type="entry name" value="ILBP"/>
</dbReference>
<sequence>MSALTLVHDVRVAPYDELRPDGSMPAALRAEFDLAWRIVEKHKQLHTSELLGALSVCGFALSERELVALAGPEMLDKPKLSREEFCTLYLRLVATGQTLDVAIRRAFGMFDEDHDGALPIGKVRDALRLAAAASDGGAEGARGADARADALARALGLEAHGGQLGVRHFAAELRATLAQTAELLPHTAATGADEQMVALTLEVDRERREEEERRTYAAELAELQPELDSAIGSARPPIDRVAIALAALHVELRAGVEFAVGEAKFEAEAEAEALFEQLARALVEAALLLRAHSQPPLALSLEAHSADTEPRAKMAALTLRRAEAARALLRDKLRAVWPAELTRAGVHDTHVLIDAVGHGGSRARARRALEARLLSAGEAARIREEAAAEAAAAAATGSGGGGKGRAIGGGVPPGSVGVEAAADARTDKAERAAYGQSLGEVQADAERQIGARAPLVRLELRDLRISLARQWEFKGNEAEYIEAAAERELTAQLALALGEVHAALAARGMRPLVVVLEGHTVNAEPADFNEALSLLRAQRVRTDLLDALLIALPDGAVSHDDLRARIVARGLGGSTLRERSVRLRVLAPSEATEQLRAHGAAGAAGVAAAVATDTAAASLADGARAAAFKRVSSSETSTASQLPAVATSASAAARQAYGRELAAVQPGAEARLRSPLRLVTLDLRNLTIRLARQFDFAEEAAYADEQAEGELLDELAAVLGAVHAECEARGLPPPHVSVEGHTYHSQPRAEVETRSLARAVRVMDDIVARLLALPRGAASHATAADVHALFSAVGHGGVLGRGSCVELAILSPDEAEAARARELERGRAGTLPARRSTPPGSPPGGTAERAAYARALGALQPALDARLGETAPLVRVRLGGLQIGLERQFEFAGDAATYESNQAEDELLDELAAALHAVGDAARGAALPPPVVELGGHTANAEPRGDNEALSLLRAQRVRDDLSARLRGLATDAEGEPMRIVCRGYGGSVMLRRCVTVTLLAPADAAAAADSSTASGGRGSGAVGGDGADDDDEAKAYRALLGEVQAEVTPLVCALRLVTLDLPALQIGLERQFEFAGDAATYKSDQAEDELLDELAAALHAVNGRMGARGLPPLAIALEGHTANAEPAQYNDDLSLQRAQTVKADLITRMRALGADAEPLGLAITCRGYGGRALRRRCVQVRVLLPAEARHAQRDEAAREGALAADRAAGGAARGMAGGVHADFSGAWVLHSSERLDEFLRALNVGPLKRKLASGFKPSQEWNRNAHGDWQMVVQSPVGAKTELLPIGRPISDEIDGIPLVKTSHWERGALVTTVTQREPRRKGEPQLPDITLRRYVRARDGGGEELVLEMEAAGVVCERVFARPAGYVRAVNPVGAGGDSRGSLGDGGGDGGAPPRTARPEAPALAVTAVGEDEGEAVHAASMAAFARHGAGPRTPAGTPTPSPVRAPSSAPPPPASAGAGGDGDGAVAPNAPSSPSGAQLTAAAVEAAASAPPTPSAPGSSVDFSGSWVLTRSAKLDEYLSALGVNYIKRAAAARMAPKHEWERTDEGWQFTTQRPALGPKTEALPIGREVDDDVDGIAVLKLSRWEGDVLVTDVTPTDPARRSKMARMTMRRYLLGSGADAKLVLEMTYGDIVCTREFSRA</sequence>
<comment type="caution">
    <text evidence="3">The sequence shown here is derived from an EMBL/GenBank/DDBJ whole genome shotgun (WGS) entry which is preliminary data.</text>
</comment>
<comment type="similarity">
    <text evidence="1">Belongs to the calycin superfamily. Fatty-acid binding protein (FABP) family.</text>
</comment>
<evidence type="ECO:0000313" key="3">
    <source>
        <dbReference type="EMBL" id="KAG8460366.1"/>
    </source>
</evidence>
<dbReference type="InterPro" id="IPR012674">
    <property type="entry name" value="Calycin"/>
</dbReference>
<accession>A0A8J5X7U7</accession>
<feature type="region of interest" description="Disordered" evidence="2">
    <location>
        <begin position="1374"/>
        <end position="1400"/>
    </location>
</feature>
<feature type="region of interest" description="Disordered" evidence="2">
    <location>
        <begin position="1008"/>
        <end position="1029"/>
    </location>
</feature>
<dbReference type="Gene3D" id="3.30.1330.60">
    <property type="entry name" value="OmpA-like domain"/>
    <property type="match status" value="4"/>
</dbReference>
<reference evidence="3" key="1">
    <citation type="submission" date="2021-05" db="EMBL/GenBank/DDBJ databases">
        <title>The genome of the haptophyte Pavlova lutheri (Diacronema luteri, Pavlovales) - a model for lipid biosynthesis in eukaryotic algae.</title>
        <authorList>
            <person name="Hulatt C.J."/>
            <person name="Posewitz M.C."/>
        </authorList>
    </citation>
    <scope>NUCLEOTIDE SEQUENCE</scope>
    <source>
        <strain evidence="3">NIVA-4/92</strain>
    </source>
</reference>
<protein>
    <submittedName>
        <fullName evidence="3">Uncharacterized protein</fullName>
    </submittedName>
</protein>
<dbReference type="PANTHER" id="PTHR11955">
    <property type="entry name" value="FATTY ACID BINDING PROTEIN"/>
    <property type="match status" value="1"/>
</dbReference>
<keyword evidence="4" id="KW-1185">Reference proteome</keyword>
<organism evidence="3 4">
    <name type="scientific">Diacronema lutheri</name>
    <name type="common">Unicellular marine alga</name>
    <name type="synonym">Monochrysis lutheri</name>
    <dbReference type="NCBI Taxonomy" id="2081491"/>
    <lineage>
        <taxon>Eukaryota</taxon>
        <taxon>Haptista</taxon>
        <taxon>Haptophyta</taxon>
        <taxon>Pavlovophyceae</taxon>
        <taxon>Pavlovales</taxon>
        <taxon>Pavlovaceae</taxon>
        <taxon>Diacronema</taxon>
    </lineage>
</organism>
<dbReference type="SUPFAM" id="SSF50814">
    <property type="entry name" value="Lipocalins"/>
    <property type="match status" value="2"/>
</dbReference>
<dbReference type="CDD" id="cd00742">
    <property type="entry name" value="FABP"/>
    <property type="match status" value="2"/>
</dbReference>
<feature type="compositionally biased region" description="Low complexity" evidence="2">
    <location>
        <begin position="828"/>
        <end position="847"/>
    </location>
</feature>
<dbReference type="GO" id="GO:0008289">
    <property type="term" value="F:lipid binding"/>
    <property type="evidence" value="ECO:0007669"/>
    <property type="project" value="InterPro"/>
</dbReference>
<dbReference type="EMBL" id="JAGTXO010000033">
    <property type="protein sequence ID" value="KAG8460366.1"/>
    <property type="molecule type" value="Genomic_DNA"/>
</dbReference>
<evidence type="ECO:0000256" key="2">
    <source>
        <dbReference type="SAM" id="MobiDB-lite"/>
    </source>
</evidence>
<dbReference type="SUPFAM" id="SSF47473">
    <property type="entry name" value="EF-hand"/>
    <property type="match status" value="1"/>
</dbReference>
<evidence type="ECO:0000313" key="4">
    <source>
        <dbReference type="Proteomes" id="UP000751190"/>
    </source>
</evidence>